<dbReference type="Pfam" id="PF03807">
    <property type="entry name" value="F420_oxidored"/>
    <property type="match status" value="1"/>
</dbReference>
<comment type="caution">
    <text evidence="4">The sequence shown here is derived from an EMBL/GenBank/DDBJ whole genome shotgun (WGS) entry which is preliminary data.</text>
</comment>
<keyword evidence="1" id="KW-0560">Oxidoreductase</keyword>
<accession>A0AAP6ZUY9</accession>
<name>A0AAP6ZUY9_9VIBR</name>
<gene>
    <name evidence="4" type="ORF">F0238_23370</name>
</gene>
<reference evidence="4 5" key="1">
    <citation type="submission" date="2019-09" db="EMBL/GenBank/DDBJ databases">
        <title>Draft genome sequencing and comparative genomics of hatchery-associated Vibrios.</title>
        <authorList>
            <person name="Kehlet-Delgado H."/>
            <person name="Mueller R.S."/>
        </authorList>
    </citation>
    <scope>NUCLEOTIDE SEQUENCE [LARGE SCALE GENOMIC DNA]</scope>
    <source>
        <strain evidence="4 5">09-121-3</strain>
    </source>
</reference>
<dbReference type="InterPro" id="IPR013328">
    <property type="entry name" value="6PGD_dom2"/>
</dbReference>
<sequence length="310" mass="33753">MAKVTRTAFIGFGEAAKSFIDRWQNNLPEVISAYDIKTRSALEREAKLLEYIEHQVQGTFNASEAIIGAQCIFSLVTPSQAQVAVDSLARELKPKQWLFDCNSCAPEVKKRNASTVESYGANYVDVAIMAPVKAQQAIPLNISGRNATEAVPILESLGFDVNVISDQVGDATTVKMVRSVFVKGLEALTAECALAAHKSGLEQHIFSSLAKSYPGLNINSKVAYNLERMASHGIRRSEELSAVANTLESLEIEPKMTKSALEWHEKIGKQSLILTNEPEGGQAQSILAALYPQKANNKELKTHCSISSSI</sequence>
<dbReference type="InterPro" id="IPR028939">
    <property type="entry name" value="P5C_Rdtase_cat_N"/>
</dbReference>
<dbReference type="InterPro" id="IPR036291">
    <property type="entry name" value="NAD(P)-bd_dom_sf"/>
</dbReference>
<evidence type="ECO:0000259" key="2">
    <source>
        <dbReference type="Pfam" id="PF03807"/>
    </source>
</evidence>
<feature type="domain" description="Pyrroline-5-carboxylate reductase catalytic N-terminal" evidence="2">
    <location>
        <begin position="8"/>
        <end position="96"/>
    </location>
</feature>
<dbReference type="SUPFAM" id="SSF51735">
    <property type="entry name" value="NAD(P)-binding Rossmann-fold domains"/>
    <property type="match status" value="1"/>
</dbReference>
<organism evidence="4 5">
    <name type="scientific">Vibrio coralliilyticus</name>
    <dbReference type="NCBI Taxonomy" id="190893"/>
    <lineage>
        <taxon>Bacteria</taxon>
        <taxon>Pseudomonadati</taxon>
        <taxon>Pseudomonadota</taxon>
        <taxon>Gammaproteobacteria</taxon>
        <taxon>Vibrionales</taxon>
        <taxon>Vibrionaceae</taxon>
        <taxon>Vibrio</taxon>
    </lineage>
</organism>
<dbReference type="InterPro" id="IPR015814">
    <property type="entry name" value="Pgluconate_DH_NAD-bd_C"/>
</dbReference>
<dbReference type="GO" id="GO:0016491">
    <property type="term" value="F:oxidoreductase activity"/>
    <property type="evidence" value="ECO:0007669"/>
    <property type="project" value="UniProtKB-KW"/>
</dbReference>
<evidence type="ECO:0000256" key="1">
    <source>
        <dbReference type="ARBA" id="ARBA00023002"/>
    </source>
</evidence>
<proteinExistence type="predicted"/>
<evidence type="ECO:0000313" key="4">
    <source>
        <dbReference type="EMBL" id="NOJ25667.1"/>
    </source>
</evidence>
<dbReference type="Gene3D" id="3.40.50.720">
    <property type="entry name" value="NAD(P)-binding Rossmann-like Domain"/>
    <property type="match status" value="1"/>
</dbReference>
<feature type="domain" description="Phosphogluconate dehydrogenase NAD-binding putative C-terminal" evidence="3">
    <location>
        <begin position="196"/>
        <end position="266"/>
    </location>
</feature>
<dbReference type="AlphaFoldDB" id="A0AAP6ZUY9"/>
<dbReference type="Pfam" id="PF09130">
    <property type="entry name" value="DUF1932"/>
    <property type="match status" value="1"/>
</dbReference>
<evidence type="ECO:0000259" key="3">
    <source>
        <dbReference type="Pfam" id="PF09130"/>
    </source>
</evidence>
<protein>
    <submittedName>
        <fullName evidence="4">NAD(P)-dependent oxidoreductase</fullName>
    </submittedName>
</protein>
<evidence type="ECO:0000313" key="5">
    <source>
        <dbReference type="Proteomes" id="UP000576645"/>
    </source>
</evidence>
<dbReference type="RefSeq" id="WP_171354001.1">
    <property type="nucleotide sequence ID" value="NZ_VTXP01000019.1"/>
</dbReference>
<dbReference type="Gene3D" id="1.10.1040.10">
    <property type="entry name" value="N-(1-d-carboxylethyl)-l-norvaline Dehydrogenase, domain 2"/>
    <property type="match status" value="1"/>
</dbReference>
<dbReference type="Proteomes" id="UP000576645">
    <property type="component" value="Unassembled WGS sequence"/>
</dbReference>
<dbReference type="EMBL" id="VTXP01000019">
    <property type="protein sequence ID" value="NOJ25667.1"/>
    <property type="molecule type" value="Genomic_DNA"/>
</dbReference>
<dbReference type="InterPro" id="IPR008927">
    <property type="entry name" value="6-PGluconate_DH-like_C_sf"/>
</dbReference>
<dbReference type="SUPFAM" id="SSF48179">
    <property type="entry name" value="6-phosphogluconate dehydrogenase C-terminal domain-like"/>
    <property type="match status" value="1"/>
</dbReference>